<comment type="caution">
    <text evidence="2">The sequence shown here is derived from an EMBL/GenBank/DDBJ whole genome shotgun (WGS) entry which is preliminary data.</text>
</comment>
<reference evidence="2 3" key="1">
    <citation type="submission" date="2018-05" db="EMBL/GenBank/DDBJ databases">
        <title>Genomic Encyclopedia of Type Strains, Phase IV (KMG-IV): sequencing the most valuable type-strain genomes for metagenomic binning, comparative biology and taxonomic classification.</title>
        <authorList>
            <person name="Goeker M."/>
        </authorList>
    </citation>
    <scope>NUCLEOTIDE SEQUENCE [LARGE SCALE GENOMIC DNA]</scope>
    <source>
        <strain evidence="2 3">DSM 16791</strain>
    </source>
</reference>
<evidence type="ECO:0000259" key="1">
    <source>
        <dbReference type="Pfam" id="PF04296"/>
    </source>
</evidence>
<dbReference type="InterPro" id="IPR029064">
    <property type="entry name" value="Ribosomal_eL30-like_sf"/>
</dbReference>
<evidence type="ECO:0000313" key="3">
    <source>
        <dbReference type="Proteomes" id="UP000246352"/>
    </source>
</evidence>
<dbReference type="NCBIfam" id="NF006622">
    <property type="entry name" value="PRK09190.1"/>
    <property type="match status" value="1"/>
</dbReference>
<dbReference type="InterPro" id="IPR037465">
    <property type="entry name" value="YlxR"/>
</dbReference>
<dbReference type="RefSeq" id="WP_110032406.1">
    <property type="nucleotide sequence ID" value="NZ_QGTR01000003.1"/>
</dbReference>
<name>A0A317PI96_9HYPH</name>
<dbReference type="CDD" id="cd00279">
    <property type="entry name" value="YlxR"/>
    <property type="match status" value="1"/>
</dbReference>
<dbReference type="AlphaFoldDB" id="A0A317PI96"/>
<proteinExistence type="predicted"/>
<dbReference type="Gene3D" id="3.30.1330.30">
    <property type="match status" value="1"/>
</dbReference>
<sequence>MKVRIEPVNDRMCIVTRDRDKPDGLIRFVVGPDGALVPDLRQVLPGRGCWVTAERSKVDEAVKRKLFARALKDAVQVDPDLGSLIDRLLSESLIGMMNMARKSGQFIKGSTKADASIRSGEALAVFHASDAADDGVRKLRQAITARARGMEEPEIPVFRPFTAQELDHALGEAAFIHAVALAGQAGEGVVKRAKTLARYRDVPLVGT</sequence>
<dbReference type="OrthoDB" id="9799836at2"/>
<organism evidence="2 3">
    <name type="scientific">Hoeflea marina</name>
    <dbReference type="NCBI Taxonomy" id="274592"/>
    <lineage>
        <taxon>Bacteria</taxon>
        <taxon>Pseudomonadati</taxon>
        <taxon>Pseudomonadota</taxon>
        <taxon>Alphaproteobacteria</taxon>
        <taxon>Hyphomicrobiales</taxon>
        <taxon>Rhizobiaceae</taxon>
        <taxon>Hoeflea</taxon>
    </lineage>
</organism>
<dbReference type="SUPFAM" id="SSF64376">
    <property type="entry name" value="YlxR-like"/>
    <property type="match status" value="1"/>
</dbReference>
<gene>
    <name evidence="2" type="ORF">DFR52_103364</name>
</gene>
<evidence type="ECO:0000313" key="2">
    <source>
        <dbReference type="EMBL" id="PWW00162.1"/>
    </source>
</evidence>
<dbReference type="Pfam" id="PF04296">
    <property type="entry name" value="YlxR"/>
    <property type="match status" value="1"/>
</dbReference>
<dbReference type="PANTHER" id="PTHR34215:SF1">
    <property type="entry name" value="YLXR DOMAIN-CONTAINING PROTEIN"/>
    <property type="match status" value="1"/>
</dbReference>
<protein>
    <recommendedName>
        <fullName evidence="1">YlxR domain-containing protein</fullName>
    </recommendedName>
</protein>
<dbReference type="SUPFAM" id="SSF55315">
    <property type="entry name" value="L30e-like"/>
    <property type="match status" value="1"/>
</dbReference>
<dbReference type="InterPro" id="IPR007393">
    <property type="entry name" value="YlxR_dom"/>
</dbReference>
<accession>A0A317PI96</accession>
<feature type="domain" description="YlxR" evidence="1">
    <location>
        <begin position="11"/>
        <end position="76"/>
    </location>
</feature>
<dbReference type="EMBL" id="QGTR01000003">
    <property type="protein sequence ID" value="PWW00162.1"/>
    <property type="molecule type" value="Genomic_DNA"/>
</dbReference>
<dbReference type="Proteomes" id="UP000246352">
    <property type="component" value="Unassembled WGS sequence"/>
</dbReference>
<dbReference type="PANTHER" id="PTHR34215">
    <property type="entry name" value="BLL0784 PROTEIN"/>
    <property type="match status" value="1"/>
</dbReference>
<keyword evidence="3" id="KW-1185">Reference proteome</keyword>
<dbReference type="InterPro" id="IPR035931">
    <property type="entry name" value="YlxR-like_sf"/>
</dbReference>
<dbReference type="Gene3D" id="3.30.1230.10">
    <property type="entry name" value="YlxR-like"/>
    <property type="match status" value="1"/>
</dbReference>